<protein>
    <submittedName>
        <fullName evidence="3">Uncharacterized protein</fullName>
    </submittedName>
</protein>
<keyword evidence="2" id="KW-1133">Transmembrane helix</keyword>
<gene>
    <name evidence="3" type="ORF">DCAF_LOCUS16791</name>
</gene>
<dbReference type="GO" id="GO:0005634">
    <property type="term" value="C:nucleus"/>
    <property type="evidence" value="ECO:0007669"/>
    <property type="project" value="InterPro"/>
</dbReference>
<dbReference type="InterPro" id="IPR034590">
    <property type="entry name" value="POLYCHOME/GIG1"/>
</dbReference>
<name>A0AAV1RYB1_9ROSI</name>
<dbReference type="GO" id="GO:0051783">
    <property type="term" value="P:regulation of nuclear division"/>
    <property type="evidence" value="ECO:0007669"/>
    <property type="project" value="InterPro"/>
</dbReference>
<accession>A0AAV1RYB1</accession>
<evidence type="ECO:0000313" key="3">
    <source>
        <dbReference type="EMBL" id="CAK7342432.1"/>
    </source>
</evidence>
<dbReference type="AlphaFoldDB" id="A0AAV1RYB1"/>
<proteinExistence type="predicted"/>
<dbReference type="EMBL" id="CAWUPB010001160">
    <property type="protein sequence ID" value="CAK7342432.1"/>
    <property type="molecule type" value="Genomic_DNA"/>
</dbReference>
<feature type="transmembrane region" description="Helical" evidence="2">
    <location>
        <begin position="304"/>
        <end position="323"/>
    </location>
</feature>
<feature type="compositionally biased region" description="Gly residues" evidence="1">
    <location>
        <begin position="61"/>
        <end position="78"/>
    </location>
</feature>
<feature type="region of interest" description="Disordered" evidence="1">
    <location>
        <begin position="60"/>
        <end position="99"/>
    </location>
</feature>
<dbReference type="PANTHER" id="PTHR35119:SF1">
    <property type="entry name" value="PROTEIN POLYCHOME"/>
    <property type="match status" value="1"/>
</dbReference>
<dbReference type="Proteomes" id="UP001314170">
    <property type="component" value="Unassembled WGS sequence"/>
</dbReference>
<keyword evidence="2" id="KW-0472">Membrane</keyword>
<keyword evidence="2" id="KW-0812">Transmembrane</keyword>
<evidence type="ECO:0000256" key="1">
    <source>
        <dbReference type="SAM" id="MobiDB-lite"/>
    </source>
</evidence>
<dbReference type="PANTHER" id="PTHR35119">
    <property type="entry name" value="PROTEIN POLYCHOME"/>
    <property type="match status" value="1"/>
</dbReference>
<keyword evidence="4" id="KW-1185">Reference proteome</keyword>
<evidence type="ECO:0000256" key="2">
    <source>
        <dbReference type="SAM" id="Phobius"/>
    </source>
</evidence>
<reference evidence="3 4" key="1">
    <citation type="submission" date="2024-01" db="EMBL/GenBank/DDBJ databases">
        <authorList>
            <person name="Waweru B."/>
        </authorList>
    </citation>
    <scope>NUCLEOTIDE SEQUENCE [LARGE SCALE GENOMIC DNA]</scope>
</reference>
<organism evidence="3 4">
    <name type="scientific">Dovyalis caffra</name>
    <dbReference type="NCBI Taxonomy" id="77055"/>
    <lineage>
        <taxon>Eukaryota</taxon>
        <taxon>Viridiplantae</taxon>
        <taxon>Streptophyta</taxon>
        <taxon>Embryophyta</taxon>
        <taxon>Tracheophyta</taxon>
        <taxon>Spermatophyta</taxon>
        <taxon>Magnoliopsida</taxon>
        <taxon>eudicotyledons</taxon>
        <taxon>Gunneridae</taxon>
        <taxon>Pentapetalae</taxon>
        <taxon>rosids</taxon>
        <taxon>fabids</taxon>
        <taxon>Malpighiales</taxon>
        <taxon>Salicaceae</taxon>
        <taxon>Flacourtieae</taxon>
        <taxon>Dovyalis</taxon>
    </lineage>
</organism>
<sequence length="327" mass="36256">MPQARDRLSRPMDIAAIFAARRQSRSLGVYQDQPELDMALFGSPRPNAATRTQTVVVGTITGRGRGGLGTPRGRGGRTPLGRENMPPPGSARRGRGRGSNSVLPAWYPRTPLRDITAVVRVGMLLKWSSWFFGFADFAVKLILEKFFDQAIERRRERRLGGSDGLEIGSPMPQGRMNSDSFEATPVAHLDHSNRIMSPKSTPAVKGCPSTIGKVPKILQHITNQASEDPDCLTPQKKLLNSIDTVEKVVMEELRKLKRTPSAKKAEREKRVRTLMSMRCVGQVLRALTDVNRWTKYTSCGLTSVLSYVILISVLLHGPFLTGLKEIR</sequence>
<comment type="caution">
    <text evidence="3">The sequence shown here is derived from an EMBL/GenBank/DDBJ whole genome shotgun (WGS) entry which is preliminary data.</text>
</comment>
<evidence type="ECO:0000313" key="4">
    <source>
        <dbReference type="Proteomes" id="UP001314170"/>
    </source>
</evidence>